<sequence length="186" mass="19565">MVTMSKTLKWALWSSLMFYGAASQASALFTLQSPAFADNGMLDKKFAGNAKDNPNCTGENQSPVLIWNNPPAETKSFALIVHDPEGAKGLGVTHLVAYNISPSATGFPANALRDGKEFTGGKNSPGTDRWFGPCPPAGSGAHHYTFTLIATSQAPDLPAGLTREALLEKLKGKALAATGLIGRFGQ</sequence>
<feature type="chain" id="PRO_5001865876" description="Phosphatidylethanolamine-binding protein" evidence="1">
    <location>
        <begin position="28"/>
        <end position="186"/>
    </location>
</feature>
<evidence type="ECO:0000313" key="2">
    <source>
        <dbReference type="EMBL" id="GAL60512.1"/>
    </source>
</evidence>
<keyword evidence="1" id="KW-0732">Signal</keyword>
<dbReference type="InterPro" id="IPR005247">
    <property type="entry name" value="YbhB_YbcL/LppC-like"/>
</dbReference>
<dbReference type="PANTHER" id="PTHR30289">
    <property type="entry name" value="UNCHARACTERIZED PROTEIN YBCL-RELATED"/>
    <property type="match status" value="1"/>
</dbReference>
<dbReference type="InterPro" id="IPR008914">
    <property type="entry name" value="PEBP"/>
</dbReference>
<dbReference type="SUPFAM" id="SSF49777">
    <property type="entry name" value="PEBP-like"/>
    <property type="match status" value="1"/>
</dbReference>
<feature type="signal peptide" evidence="1">
    <location>
        <begin position="1"/>
        <end position="27"/>
    </location>
</feature>
<dbReference type="PANTHER" id="PTHR30289:SF1">
    <property type="entry name" value="PEBP (PHOSPHATIDYLETHANOLAMINE-BINDING PROTEIN) FAMILY PROTEIN"/>
    <property type="match status" value="1"/>
</dbReference>
<keyword evidence="3" id="KW-1185">Reference proteome</keyword>
<proteinExistence type="predicted"/>
<evidence type="ECO:0000256" key="1">
    <source>
        <dbReference type="SAM" id="SignalP"/>
    </source>
</evidence>
<comment type="caution">
    <text evidence="2">The sequence shown here is derived from an EMBL/GenBank/DDBJ whole genome shotgun (WGS) entry which is preliminary data.</text>
</comment>
<dbReference type="Proteomes" id="UP000029462">
    <property type="component" value="Unassembled WGS sequence"/>
</dbReference>
<protein>
    <recommendedName>
        <fullName evidence="4">Phosphatidylethanolamine-binding protein</fullName>
    </recommendedName>
</protein>
<dbReference type="STRING" id="1115515.EV102420_41_00120"/>
<accession>A0A090VZ25</accession>
<dbReference type="NCBIfam" id="TIGR00481">
    <property type="entry name" value="YbhB/YbcL family Raf kinase inhibitor-like protein"/>
    <property type="match status" value="1"/>
</dbReference>
<gene>
    <name evidence="2" type="ORF">EV102420_41_00120</name>
</gene>
<organism evidence="2 3">
    <name type="scientific">Pseudescherichia vulneris NBRC 102420</name>
    <dbReference type="NCBI Taxonomy" id="1115515"/>
    <lineage>
        <taxon>Bacteria</taxon>
        <taxon>Pseudomonadati</taxon>
        <taxon>Pseudomonadota</taxon>
        <taxon>Gammaproteobacteria</taxon>
        <taxon>Enterobacterales</taxon>
        <taxon>Enterobacteriaceae</taxon>
        <taxon>Pseudescherichia</taxon>
    </lineage>
</organism>
<reference evidence="2 3" key="1">
    <citation type="submission" date="2014-09" db="EMBL/GenBank/DDBJ databases">
        <title>Whole genome shotgun sequence of Escherichia vulneris NBRC 102420.</title>
        <authorList>
            <person name="Yoshida Y."/>
            <person name="Hosoyama A."/>
            <person name="Tsuchikane K."/>
            <person name="Ohji S."/>
            <person name="Ichikawa N."/>
            <person name="Kimura A."/>
            <person name="Yamazoe A."/>
            <person name="Ezaki T."/>
            <person name="Fujita N."/>
        </authorList>
    </citation>
    <scope>NUCLEOTIDE SEQUENCE [LARGE SCALE GENOMIC DNA]</scope>
    <source>
        <strain evidence="2 3">NBRC 102420</strain>
    </source>
</reference>
<dbReference type="Pfam" id="PF01161">
    <property type="entry name" value="PBP"/>
    <property type="match status" value="1"/>
</dbReference>
<dbReference type="AlphaFoldDB" id="A0A090VZ25"/>
<dbReference type="CDD" id="cd00865">
    <property type="entry name" value="PEBP_bact_arch"/>
    <property type="match status" value="1"/>
</dbReference>
<name>A0A090VZ25_PSEVU</name>
<dbReference type="InterPro" id="IPR036610">
    <property type="entry name" value="PEBP-like_sf"/>
</dbReference>
<dbReference type="Gene3D" id="3.90.280.10">
    <property type="entry name" value="PEBP-like"/>
    <property type="match status" value="1"/>
</dbReference>
<evidence type="ECO:0000313" key="3">
    <source>
        <dbReference type="Proteomes" id="UP000029462"/>
    </source>
</evidence>
<dbReference type="eggNOG" id="COG1881">
    <property type="taxonomic scope" value="Bacteria"/>
</dbReference>
<dbReference type="EMBL" id="BBMZ01000041">
    <property type="protein sequence ID" value="GAL60512.1"/>
    <property type="molecule type" value="Genomic_DNA"/>
</dbReference>
<evidence type="ECO:0008006" key="4">
    <source>
        <dbReference type="Google" id="ProtNLM"/>
    </source>
</evidence>